<reference evidence="1 2" key="1">
    <citation type="journal article" date="2024" name="BMC Genomics">
        <title>De novo assembly and annotation of Popillia japonica's genome with initial clues to its potential as an invasive pest.</title>
        <authorList>
            <person name="Cucini C."/>
            <person name="Boschi S."/>
            <person name="Funari R."/>
            <person name="Cardaioli E."/>
            <person name="Iannotti N."/>
            <person name="Marturano G."/>
            <person name="Paoli F."/>
            <person name="Bruttini M."/>
            <person name="Carapelli A."/>
            <person name="Frati F."/>
            <person name="Nardi F."/>
        </authorList>
    </citation>
    <scope>NUCLEOTIDE SEQUENCE [LARGE SCALE GENOMIC DNA]</scope>
    <source>
        <strain evidence="1">DMR45628</strain>
    </source>
</reference>
<protein>
    <submittedName>
        <fullName evidence="1">Uncharacterized protein</fullName>
    </submittedName>
</protein>
<proteinExistence type="predicted"/>
<dbReference type="Proteomes" id="UP001458880">
    <property type="component" value="Unassembled WGS sequence"/>
</dbReference>
<sequence>MSVLHSSISETEEIHPIQKTIETDEKDVVKVAKRFIVKCPDMLRSSVRWCHRVNGRDQVQVVNWPRITKTLDTLRPAGTPEITFTPRTMREMQHHYEKFTIYLPRPVLSHLFEIHATTRPTQ</sequence>
<dbReference type="AlphaFoldDB" id="A0AAW1N758"/>
<name>A0AAW1N758_POPJA</name>
<comment type="caution">
    <text evidence="1">The sequence shown here is derived from an EMBL/GenBank/DDBJ whole genome shotgun (WGS) entry which is preliminary data.</text>
</comment>
<keyword evidence="2" id="KW-1185">Reference proteome</keyword>
<accession>A0AAW1N758</accession>
<gene>
    <name evidence="1" type="ORF">QE152_g813</name>
</gene>
<evidence type="ECO:0000313" key="1">
    <source>
        <dbReference type="EMBL" id="KAK9754870.1"/>
    </source>
</evidence>
<dbReference type="EMBL" id="JASPKY010000004">
    <property type="protein sequence ID" value="KAK9754870.1"/>
    <property type="molecule type" value="Genomic_DNA"/>
</dbReference>
<organism evidence="1 2">
    <name type="scientific">Popillia japonica</name>
    <name type="common">Japanese beetle</name>
    <dbReference type="NCBI Taxonomy" id="7064"/>
    <lineage>
        <taxon>Eukaryota</taxon>
        <taxon>Metazoa</taxon>
        <taxon>Ecdysozoa</taxon>
        <taxon>Arthropoda</taxon>
        <taxon>Hexapoda</taxon>
        <taxon>Insecta</taxon>
        <taxon>Pterygota</taxon>
        <taxon>Neoptera</taxon>
        <taxon>Endopterygota</taxon>
        <taxon>Coleoptera</taxon>
        <taxon>Polyphaga</taxon>
        <taxon>Scarabaeiformia</taxon>
        <taxon>Scarabaeidae</taxon>
        <taxon>Rutelinae</taxon>
        <taxon>Popillia</taxon>
    </lineage>
</organism>
<evidence type="ECO:0000313" key="2">
    <source>
        <dbReference type="Proteomes" id="UP001458880"/>
    </source>
</evidence>